<evidence type="ECO:0000259" key="1">
    <source>
        <dbReference type="Pfam" id="PF07137"/>
    </source>
</evidence>
<dbReference type="InterPro" id="IPR044682">
    <property type="entry name" value="VDE"/>
</dbReference>
<comment type="caution">
    <text evidence="2">The sequence shown here is derived from an EMBL/GenBank/DDBJ whole genome shotgun (WGS) entry which is preliminary data.</text>
</comment>
<organism evidence="2 3">
    <name type="scientific">Ostreobium quekettii</name>
    <dbReference type="NCBI Taxonomy" id="121088"/>
    <lineage>
        <taxon>Eukaryota</taxon>
        <taxon>Viridiplantae</taxon>
        <taxon>Chlorophyta</taxon>
        <taxon>core chlorophytes</taxon>
        <taxon>Ulvophyceae</taxon>
        <taxon>TCBD clade</taxon>
        <taxon>Bryopsidales</taxon>
        <taxon>Ostreobineae</taxon>
        <taxon>Ostreobiaceae</taxon>
        <taxon>Ostreobium</taxon>
    </lineage>
</organism>
<dbReference type="GO" id="GO:0010028">
    <property type="term" value="P:xanthophyll cycle"/>
    <property type="evidence" value="ECO:0007669"/>
    <property type="project" value="InterPro"/>
</dbReference>
<protein>
    <recommendedName>
        <fullName evidence="1">VDE lipocalin domain-containing protein</fullName>
    </recommendedName>
</protein>
<dbReference type="Pfam" id="PF07137">
    <property type="entry name" value="VDE"/>
    <property type="match status" value="1"/>
</dbReference>
<evidence type="ECO:0000313" key="2">
    <source>
        <dbReference type="EMBL" id="CAD7701109.1"/>
    </source>
</evidence>
<name>A0A8S1J210_9CHLO</name>
<dbReference type="InterPro" id="IPR012674">
    <property type="entry name" value="Calycin"/>
</dbReference>
<gene>
    <name evidence="2" type="ORF">OSTQU699_LOCUS6468</name>
</gene>
<dbReference type="OrthoDB" id="420426at2759"/>
<reference evidence="2" key="1">
    <citation type="submission" date="2020-12" db="EMBL/GenBank/DDBJ databases">
        <authorList>
            <person name="Iha C."/>
        </authorList>
    </citation>
    <scope>NUCLEOTIDE SEQUENCE</scope>
</reference>
<dbReference type="Proteomes" id="UP000708148">
    <property type="component" value="Unassembled WGS sequence"/>
</dbReference>
<dbReference type="InterPro" id="IPR010788">
    <property type="entry name" value="VDE_dom"/>
</dbReference>
<proteinExistence type="predicted"/>
<keyword evidence="3" id="KW-1185">Reference proteome</keyword>
<dbReference type="AlphaFoldDB" id="A0A8S1J210"/>
<dbReference type="GO" id="GO:0046422">
    <property type="term" value="F:violaxanthin de-epoxidase activity"/>
    <property type="evidence" value="ECO:0007669"/>
    <property type="project" value="InterPro"/>
</dbReference>
<dbReference type="EMBL" id="CAJHUC010001438">
    <property type="protein sequence ID" value="CAD7701109.1"/>
    <property type="molecule type" value="Genomic_DNA"/>
</dbReference>
<feature type="domain" description="VDE lipocalin" evidence="1">
    <location>
        <begin position="250"/>
        <end position="500"/>
    </location>
</feature>
<dbReference type="PANTHER" id="PTHR33970">
    <property type="entry name" value="VIOLAXANTHIN DE-EPOXIDASE, CHLOROPLASTIC-RELATED"/>
    <property type="match status" value="1"/>
</dbReference>
<sequence>MSLKGYSRPTPVARPAVLAINLSPVARLRALSRLPIAQHSAQAPAGIRQRMAAPSLAAAQDVAVLPVDGDDSQECMLPVEIAVVTSTRQSSFGPPWNEVMAHICQRLRWANPQFCTTVLLESDVQAELPPGASRSALLLPIDVHDPNTTQALLTAKEPQVLVPFESCPQLQDATRLGPYQPLQPSKRQRLAALIPGTKCRKGKRIYGTVSGLWERKTSDDLVYMVLLLIDQYVQNVPEVAKLDFTFSSLRCMVRNCRKPVLDCLRDPTCRKALGALNRCGTNDQVCSYRVIVSYESPLLEQFSLCILQKHNCLGCTAQMPALPNPIPQQSFRGEAMTHELAEDIFIGWLGKEQWSWRVIAGKSAAYDNFPCQYQLYYRGKARNSMWYDPIFKVSTLDGRQVWRRRHYRVKRGAQPGTFFFSVLDNGVTSNEFWRIVHVEEDLSWGLFFYSGAAAAAGMSYSGAVLVSSHGQWPPEEQKPRLHAALDKAGIKEWELFKVDNSCELCQNAPIDIPQQFINSEPDAPLVSAA</sequence>
<dbReference type="PANTHER" id="PTHR33970:SF2">
    <property type="entry name" value="OS01G0716400 PROTEIN"/>
    <property type="match status" value="1"/>
</dbReference>
<accession>A0A8S1J210</accession>
<dbReference type="Gene3D" id="2.40.128.20">
    <property type="match status" value="1"/>
</dbReference>
<evidence type="ECO:0000313" key="3">
    <source>
        <dbReference type="Proteomes" id="UP000708148"/>
    </source>
</evidence>